<proteinExistence type="inferred from homology"/>
<dbReference type="SMART" id="SM00283">
    <property type="entry name" value="MA"/>
    <property type="match status" value="1"/>
</dbReference>
<dbReference type="EMBL" id="CP002580">
    <property type="protein sequence ID" value="AJK46848.1"/>
    <property type="molecule type" value="Genomic_DNA"/>
</dbReference>
<dbReference type="FunFam" id="1.10.287.950:FF:000001">
    <property type="entry name" value="Methyl-accepting chemotaxis sensory transducer"/>
    <property type="match status" value="1"/>
</dbReference>
<keyword evidence="9" id="KW-1185">Reference proteome</keyword>
<dbReference type="PANTHER" id="PTHR43531:SF14">
    <property type="entry name" value="METHYL-ACCEPTING CHEMOTAXIS PROTEIN I-RELATED"/>
    <property type="match status" value="1"/>
</dbReference>
<dbReference type="GO" id="GO:0006935">
    <property type="term" value="P:chemotaxis"/>
    <property type="evidence" value="ECO:0007669"/>
    <property type="project" value="TreeGrafter"/>
</dbReference>
<feature type="transmembrane region" description="Helical" evidence="5">
    <location>
        <begin position="196"/>
        <end position="216"/>
    </location>
</feature>
<evidence type="ECO:0000256" key="2">
    <source>
        <dbReference type="ARBA" id="ARBA00022481"/>
    </source>
</evidence>
<dbReference type="PANTHER" id="PTHR43531">
    <property type="entry name" value="PROTEIN ICFG"/>
    <property type="match status" value="1"/>
</dbReference>
<reference evidence="8 9" key="2">
    <citation type="journal article" date="2016" name="Appl. Microbiol. Biotechnol.">
        <title>Mutations improving production and secretion of extracellular lipase by Burkholderia glumae PG1.</title>
        <authorList>
            <person name="Knapp A."/>
            <person name="Voget S."/>
            <person name="Gao R."/>
            <person name="Zaburannyi N."/>
            <person name="Krysciak D."/>
            <person name="Breuer M."/>
            <person name="Hauer B."/>
            <person name="Streit W.R."/>
            <person name="Muller R."/>
            <person name="Daniel R."/>
            <person name="Jaeger K.E."/>
        </authorList>
    </citation>
    <scope>NUCLEOTIDE SEQUENCE [LARGE SCALE GENOMIC DNA]</scope>
    <source>
        <strain evidence="8 9">PG1</strain>
    </source>
</reference>
<dbReference type="Pfam" id="PF00015">
    <property type="entry name" value="MCPsignal"/>
    <property type="match status" value="1"/>
</dbReference>
<dbReference type="AlphaFoldDB" id="A0A0B6RU20"/>
<dbReference type="GO" id="GO:0004888">
    <property type="term" value="F:transmembrane signaling receptor activity"/>
    <property type="evidence" value="ECO:0007669"/>
    <property type="project" value="TreeGrafter"/>
</dbReference>
<evidence type="ECO:0000259" key="6">
    <source>
        <dbReference type="PROSITE" id="PS50111"/>
    </source>
</evidence>
<evidence type="ECO:0000313" key="8">
    <source>
        <dbReference type="EMBL" id="AJK46848.1"/>
    </source>
</evidence>
<dbReference type="InterPro" id="IPR007891">
    <property type="entry name" value="CHASE3"/>
</dbReference>
<keyword evidence="5" id="KW-1133">Transmembrane helix</keyword>
<feature type="domain" description="HAMP" evidence="7">
    <location>
        <begin position="232"/>
        <end position="273"/>
    </location>
</feature>
<dbReference type="GO" id="GO:0005886">
    <property type="term" value="C:plasma membrane"/>
    <property type="evidence" value="ECO:0007669"/>
    <property type="project" value="TreeGrafter"/>
</dbReference>
<keyword evidence="5" id="KW-0812">Transmembrane</keyword>
<feature type="domain" description="Methyl-accepting transducer" evidence="6">
    <location>
        <begin position="278"/>
        <end position="507"/>
    </location>
</feature>
<keyword evidence="5" id="KW-0472">Membrane</keyword>
<reference evidence="9" key="1">
    <citation type="submission" date="2011-03" db="EMBL/GenBank/DDBJ databases">
        <authorList>
            <person name="Voget S."/>
            <person name="Streit W.R."/>
            <person name="Jaeger K.E."/>
            <person name="Daniel R."/>
        </authorList>
    </citation>
    <scope>NUCLEOTIDE SEQUENCE [LARGE SCALE GENOMIC DNA]</scope>
    <source>
        <strain evidence="9">PG1</strain>
    </source>
</reference>
<keyword evidence="4" id="KW-0807">Transducer</keyword>
<dbReference type="CDD" id="cd11386">
    <property type="entry name" value="MCP_signal"/>
    <property type="match status" value="1"/>
</dbReference>
<protein>
    <submittedName>
        <fullName evidence="8">Methyl-accepting chemotaxis sensory transducer</fullName>
    </submittedName>
</protein>
<dbReference type="HOGENOM" id="CLU_000445_107_16_4"/>
<dbReference type="KEGG" id="bgp:BGL_1c23440"/>
<dbReference type="Proteomes" id="UP000031838">
    <property type="component" value="Chromosome 1"/>
</dbReference>
<evidence type="ECO:0000313" key="9">
    <source>
        <dbReference type="Proteomes" id="UP000031838"/>
    </source>
</evidence>
<dbReference type="Gene3D" id="1.10.287.950">
    <property type="entry name" value="Methyl-accepting chemotaxis protein"/>
    <property type="match status" value="1"/>
</dbReference>
<name>A0A0B6RU20_BURPL</name>
<keyword evidence="2" id="KW-0488">Methylation</keyword>
<dbReference type="GO" id="GO:0007165">
    <property type="term" value="P:signal transduction"/>
    <property type="evidence" value="ECO:0007669"/>
    <property type="project" value="UniProtKB-KW"/>
</dbReference>
<evidence type="ECO:0000256" key="1">
    <source>
        <dbReference type="ARBA" id="ARBA00004370"/>
    </source>
</evidence>
<evidence type="ECO:0000256" key="5">
    <source>
        <dbReference type="SAM" id="Phobius"/>
    </source>
</evidence>
<feature type="transmembrane region" description="Helical" evidence="5">
    <location>
        <begin position="20"/>
        <end position="41"/>
    </location>
</feature>
<comment type="subcellular location">
    <subcellularLocation>
        <location evidence="1">Membrane</location>
    </subcellularLocation>
</comment>
<evidence type="ECO:0000259" key="7">
    <source>
        <dbReference type="PROSITE" id="PS50885"/>
    </source>
</evidence>
<evidence type="ECO:0000256" key="3">
    <source>
        <dbReference type="ARBA" id="ARBA00029447"/>
    </source>
</evidence>
<dbReference type="Pfam" id="PF05227">
    <property type="entry name" value="CHASE3"/>
    <property type="match status" value="1"/>
</dbReference>
<dbReference type="SUPFAM" id="SSF58104">
    <property type="entry name" value="Methyl-accepting chemotaxis protein (MCP) signaling domain"/>
    <property type="match status" value="1"/>
</dbReference>
<dbReference type="InterPro" id="IPR003660">
    <property type="entry name" value="HAMP_dom"/>
</dbReference>
<dbReference type="PROSITE" id="PS50885">
    <property type="entry name" value="HAMP"/>
    <property type="match status" value="1"/>
</dbReference>
<organism evidence="8 9">
    <name type="scientific">Burkholderia plantarii</name>
    <dbReference type="NCBI Taxonomy" id="41899"/>
    <lineage>
        <taxon>Bacteria</taxon>
        <taxon>Pseudomonadati</taxon>
        <taxon>Pseudomonadota</taxon>
        <taxon>Betaproteobacteria</taxon>
        <taxon>Burkholderiales</taxon>
        <taxon>Burkholderiaceae</taxon>
        <taxon>Burkholderia</taxon>
    </lineage>
</organism>
<comment type="similarity">
    <text evidence="3">Belongs to the methyl-accepting chemotaxis (MCP) protein family.</text>
</comment>
<dbReference type="InterPro" id="IPR004089">
    <property type="entry name" value="MCPsignal_dom"/>
</dbReference>
<gene>
    <name evidence="8" type="ORF">BGL_1c23440</name>
</gene>
<sequence length="549" mass="57509">MITGKTMKNLTVGQKLAGSFGIVILISLIGSAISIINFLGLNDANGWNIHSYRVLRANDEMLANMVNMETGVRGYVIAGDDKFLDPYLAGQGQFAKSYEVIHALTSDNAAQQQRLDELLQLRNKVGSIAEKLIALRREVNAGTQPLSVLTDDFKQGKDKQYMDRYRTVAADVGSAEQALLDQRSGQVAAMTSSTMVTLAAAGLVTIALAIVLGIVITRGISRSLGGEPSAAASVASRIAQGDLSVPAPVRDKDRSSLMASLEAMRQQLRGIVAGIQSSAEAIKSSAGEIAQGNLDLSQRTEEQAASLQETAASMEQLTSTVRQNTDSAKQANMLATNACDVAARGGTVVEQVVESMKSISESSGKVSQIITVIEGIAFQTNILALNAAVEAARAGEQGRGFAVVAGEVRTLAQRSASAAKEIKDLIESSVNRVAEGGEQVNRAGATMSEIVKSVRQVTDIMGEIASASDEQGTGIEQVNTAVSQMDAVTQQNAALVEQASAAAQAMAEQAATLRDAVAFFRIGAHGGNDAWQGTGAARRPLSALSLQAN</sequence>
<accession>A0A0B6RU20</accession>
<dbReference type="InterPro" id="IPR051310">
    <property type="entry name" value="MCP_chemotaxis"/>
</dbReference>
<dbReference type="PROSITE" id="PS50111">
    <property type="entry name" value="CHEMOTAXIS_TRANSDUC_2"/>
    <property type="match status" value="1"/>
</dbReference>
<dbReference type="CDD" id="cd19410">
    <property type="entry name" value="HK9-like_sensor"/>
    <property type="match status" value="1"/>
</dbReference>
<evidence type="ECO:0000256" key="4">
    <source>
        <dbReference type="PROSITE-ProRule" id="PRU00284"/>
    </source>
</evidence>